<dbReference type="AlphaFoldDB" id="A0A0B2V3U4"/>
<gene>
    <name evidence="1" type="ORF">Tcan_05201</name>
</gene>
<organism evidence="1 2">
    <name type="scientific">Toxocara canis</name>
    <name type="common">Canine roundworm</name>
    <dbReference type="NCBI Taxonomy" id="6265"/>
    <lineage>
        <taxon>Eukaryota</taxon>
        <taxon>Metazoa</taxon>
        <taxon>Ecdysozoa</taxon>
        <taxon>Nematoda</taxon>
        <taxon>Chromadorea</taxon>
        <taxon>Rhabditida</taxon>
        <taxon>Spirurina</taxon>
        <taxon>Ascaridomorpha</taxon>
        <taxon>Ascaridoidea</taxon>
        <taxon>Toxocaridae</taxon>
        <taxon>Toxocara</taxon>
    </lineage>
</organism>
<protein>
    <submittedName>
        <fullName evidence="1">Uncharacterized protein</fullName>
    </submittedName>
</protein>
<dbReference type="Proteomes" id="UP000031036">
    <property type="component" value="Unassembled WGS sequence"/>
</dbReference>
<sequence>MVPSEVTINECDKINTVSEVKLETRSRIKNYEKSESSASPATSGMQLRANNLDNHEEPAENVIIRRRHAHSANHLPIPKENVFTSGHTHNVNHLPMPKGNVLTDGHAHNTNHLPMPKENVFSNRHAHNTNHLPSSSLLRFHKTECTPQ</sequence>
<dbReference type="EMBL" id="JPKZ01002567">
    <property type="protein sequence ID" value="KHN76154.1"/>
    <property type="molecule type" value="Genomic_DNA"/>
</dbReference>
<evidence type="ECO:0000313" key="1">
    <source>
        <dbReference type="EMBL" id="KHN76154.1"/>
    </source>
</evidence>
<name>A0A0B2V3U4_TOXCA</name>
<comment type="caution">
    <text evidence="1">The sequence shown here is derived from an EMBL/GenBank/DDBJ whole genome shotgun (WGS) entry which is preliminary data.</text>
</comment>
<accession>A0A0B2V3U4</accession>
<proteinExistence type="predicted"/>
<evidence type="ECO:0000313" key="2">
    <source>
        <dbReference type="Proteomes" id="UP000031036"/>
    </source>
</evidence>
<keyword evidence="2" id="KW-1185">Reference proteome</keyword>
<reference evidence="1 2" key="1">
    <citation type="submission" date="2014-11" db="EMBL/GenBank/DDBJ databases">
        <title>Genetic blueprint of the zoonotic pathogen Toxocara canis.</title>
        <authorList>
            <person name="Zhu X.-Q."/>
            <person name="Korhonen P.K."/>
            <person name="Cai H."/>
            <person name="Young N.D."/>
            <person name="Nejsum P."/>
            <person name="von Samson-Himmelstjerna G."/>
            <person name="Boag P.R."/>
            <person name="Tan P."/>
            <person name="Li Q."/>
            <person name="Min J."/>
            <person name="Yang Y."/>
            <person name="Wang X."/>
            <person name="Fang X."/>
            <person name="Hall R.S."/>
            <person name="Hofmann A."/>
            <person name="Sternberg P.W."/>
            <person name="Jex A.R."/>
            <person name="Gasser R.B."/>
        </authorList>
    </citation>
    <scope>NUCLEOTIDE SEQUENCE [LARGE SCALE GENOMIC DNA]</scope>
    <source>
        <strain evidence="1">PN_DK_2014</strain>
    </source>
</reference>